<keyword evidence="4" id="KW-0067">ATP-binding</keyword>
<dbReference type="Gene3D" id="3.40.50.300">
    <property type="entry name" value="P-loop containing nucleotide triphosphate hydrolases"/>
    <property type="match status" value="1"/>
</dbReference>
<dbReference type="Pfam" id="PF00176">
    <property type="entry name" value="SNF2-rel_dom"/>
    <property type="match status" value="1"/>
</dbReference>
<dbReference type="InterPro" id="IPR038718">
    <property type="entry name" value="SNF2-like_sf"/>
</dbReference>
<dbReference type="PANTHER" id="PTHR45766:SF6">
    <property type="entry name" value="SWI_SNF-RELATED MATRIX-ASSOCIATED ACTIN-DEPENDENT REGULATOR OF CHROMATIN SUBFAMILY A-LIKE PROTEIN 1"/>
    <property type="match status" value="1"/>
</dbReference>
<protein>
    <submittedName>
        <fullName evidence="7">SNF2 family DNA or RNA helicase</fullName>
    </submittedName>
</protein>
<dbReference type="InterPro" id="IPR000330">
    <property type="entry name" value="SNF2_N"/>
</dbReference>
<comment type="caution">
    <text evidence="7">The sequence shown here is derived from an EMBL/GenBank/DDBJ whole genome shotgun (WGS) entry which is preliminary data.</text>
</comment>
<evidence type="ECO:0000256" key="3">
    <source>
        <dbReference type="ARBA" id="ARBA00022806"/>
    </source>
</evidence>
<dbReference type="InterPro" id="IPR049730">
    <property type="entry name" value="SNF2/RAD54-like_C"/>
</dbReference>
<organism evidence="7 8">
    <name type="scientific">Flexivirga oryzae</name>
    <dbReference type="NCBI Taxonomy" id="1794944"/>
    <lineage>
        <taxon>Bacteria</taxon>
        <taxon>Bacillati</taxon>
        <taxon>Actinomycetota</taxon>
        <taxon>Actinomycetes</taxon>
        <taxon>Micrococcales</taxon>
        <taxon>Dermacoccaceae</taxon>
        <taxon>Flexivirga</taxon>
    </lineage>
</organism>
<feature type="domain" description="Helicase C-terminal" evidence="6">
    <location>
        <begin position="432"/>
        <end position="590"/>
    </location>
</feature>
<dbReference type="GO" id="GO:0004386">
    <property type="term" value="F:helicase activity"/>
    <property type="evidence" value="ECO:0007669"/>
    <property type="project" value="UniProtKB-KW"/>
</dbReference>
<reference evidence="7 8" key="1">
    <citation type="submission" date="2020-08" db="EMBL/GenBank/DDBJ databases">
        <title>Sequencing the genomes of 1000 actinobacteria strains.</title>
        <authorList>
            <person name="Klenk H.-P."/>
        </authorList>
    </citation>
    <scope>NUCLEOTIDE SEQUENCE [LARGE SCALE GENOMIC DNA]</scope>
    <source>
        <strain evidence="7 8">DSM 105369</strain>
    </source>
</reference>
<dbReference type="CDD" id="cd18011">
    <property type="entry name" value="DEXDc_RapA"/>
    <property type="match status" value="1"/>
</dbReference>
<dbReference type="GO" id="GO:0016787">
    <property type="term" value="F:hydrolase activity"/>
    <property type="evidence" value="ECO:0007669"/>
    <property type="project" value="UniProtKB-KW"/>
</dbReference>
<dbReference type="CDD" id="cd18793">
    <property type="entry name" value="SF2_C_SNF"/>
    <property type="match status" value="1"/>
</dbReference>
<sequence>MTVEADSTLENIAPGSLVVVRDEEWLVTQVSHNSDGLLVTVEGLSELVAGTSAQFSSGLDEITVADPSMTKVVPDDSPGYRRARLWLEATLRKMPLPIGDPNLSVSDGMLMNTLEYQRSAVRKALDPNILRPRILLADAVGLGKTLEIGMLLAELVRRGRGERILIVTPRHVLEQMQQEMWTRFALPFVRLDSLGIQQVRRRLPASRNPFSVYKRAIISIDTLKNDRYLAHLRKHRWDAVVIDESHNITGSKTQNNRLATVLAPQTDALILASATPHNGKASSFAELMRLLEPTSVAPDGEIDQKDIERLVVRRHRHSTEVAEVVGGEWAERLEPVNRLVPASVEEDEIAEELADNWLYDSTGRRGGDALFGWTLAKAFLSSPAALAETCSNRLKRAEGLNVTEHDSLIHLRELAERAESTKTGKYAALLEELDRIGIAPDSRARVVIFAERVATLKWLRERVMKDLNLAADQVRVMHGGLSDVEQQEIVDEFKQEGTRLRVLVTGDVASEGVNLHRQCHELIHFDIPWSLIRIEQRNGRIDRYGRSSLRRSRPCCCRPATTASPVTCGCCVRWSRRSTKPTRRSATRPRSWVSTTWQPRRSRSWPSCVGGSSWTRCSRLRRMS</sequence>
<dbReference type="InterPro" id="IPR057342">
    <property type="entry name" value="DEXDc_RapA"/>
</dbReference>
<evidence type="ECO:0000256" key="4">
    <source>
        <dbReference type="ARBA" id="ARBA00022840"/>
    </source>
</evidence>
<dbReference type="SMART" id="SM00490">
    <property type="entry name" value="HELICc"/>
    <property type="match status" value="1"/>
</dbReference>
<keyword evidence="3 7" id="KW-0347">Helicase</keyword>
<dbReference type="Proteomes" id="UP000559182">
    <property type="component" value="Unassembled WGS sequence"/>
</dbReference>
<dbReference type="PANTHER" id="PTHR45766">
    <property type="entry name" value="DNA ANNEALING HELICASE AND ENDONUCLEASE ZRANB3 FAMILY MEMBER"/>
    <property type="match status" value="1"/>
</dbReference>
<dbReference type="SMART" id="SM00487">
    <property type="entry name" value="DEXDc"/>
    <property type="match status" value="1"/>
</dbReference>
<dbReference type="PROSITE" id="PS51194">
    <property type="entry name" value="HELICASE_CTER"/>
    <property type="match status" value="1"/>
</dbReference>
<keyword evidence="1" id="KW-0547">Nucleotide-binding</keyword>
<dbReference type="InterPro" id="IPR001650">
    <property type="entry name" value="Helicase_C-like"/>
</dbReference>
<dbReference type="SUPFAM" id="SSF52540">
    <property type="entry name" value="P-loop containing nucleoside triphosphate hydrolases"/>
    <property type="match status" value="2"/>
</dbReference>
<dbReference type="PROSITE" id="PS51192">
    <property type="entry name" value="HELICASE_ATP_BIND_1"/>
    <property type="match status" value="1"/>
</dbReference>
<evidence type="ECO:0000313" key="8">
    <source>
        <dbReference type="Proteomes" id="UP000559182"/>
    </source>
</evidence>
<dbReference type="AlphaFoldDB" id="A0A839N4V5"/>
<evidence type="ECO:0000259" key="5">
    <source>
        <dbReference type="PROSITE" id="PS51192"/>
    </source>
</evidence>
<evidence type="ECO:0000259" key="6">
    <source>
        <dbReference type="PROSITE" id="PS51194"/>
    </source>
</evidence>
<keyword evidence="8" id="KW-1185">Reference proteome</keyword>
<name>A0A839N4V5_9MICO</name>
<feature type="domain" description="Helicase ATP-binding" evidence="5">
    <location>
        <begin position="125"/>
        <end position="294"/>
    </location>
</feature>
<dbReference type="GO" id="GO:0005524">
    <property type="term" value="F:ATP binding"/>
    <property type="evidence" value="ECO:0007669"/>
    <property type="project" value="UniProtKB-KW"/>
</dbReference>
<dbReference type="EMBL" id="JACHVQ010000001">
    <property type="protein sequence ID" value="MBB2890656.1"/>
    <property type="molecule type" value="Genomic_DNA"/>
</dbReference>
<keyword evidence="2" id="KW-0378">Hydrolase</keyword>
<dbReference type="Pfam" id="PF00271">
    <property type="entry name" value="Helicase_C"/>
    <property type="match status" value="1"/>
</dbReference>
<evidence type="ECO:0000256" key="2">
    <source>
        <dbReference type="ARBA" id="ARBA00022801"/>
    </source>
</evidence>
<dbReference type="RefSeq" id="WP_246336151.1">
    <property type="nucleotide sequence ID" value="NZ_JACHVQ010000001.1"/>
</dbReference>
<proteinExistence type="predicted"/>
<accession>A0A839N4V5</accession>
<dbReference type="InterPro" id="IPR014001">
    <property type="entry name" value="Helicase_ATP-bd"/>
</dbReference>
<evidence type="ECO:0000313" key="7">
    <source>
        <dbReference type="EMBL" id="MBB2890656.1"/>
    </source>
</evidence>
<evidence type="ECO:0000256" key="1">
    <source>
        <dbReference type="ARBA" id="ARBA00022741"/>
    </source>
</evidence>
<dbReference type="Gene3D" id="3.40.50.10810">
    <property type="entry name" value="Tandem AAA-ATPase domain"/>
    <property type="match status" value="1"/>
</dbReference>
<dbReference type="InterPro" id="IPR027417">
    <property type="entry name" value="P-loop_NTPase"/>
</dbReference>
<gene>
    <name evidence="7" type="ORF">FHU39_000640</name>
</gene>